<dbReference type="InterPro" id="IPR049900">
    <property type="entry name" value="PKS_mFAS_DH"/>
</dbReference>
<feature type="region of interest" description="C-terminal hotdog fold" evidence="9">
    <location>
        <begin position="1141"/>
        <end position="1280"/>
    </location>
</feature>
<dbReference type="FunFam" id="3.40.47.10:FF:000019">
    <property type="entry name" value="Polyketide synthase type I"/>
    <property type="match status" value="1"/>
</dbReference>
<dbReference type="CDD" id="cd00833">
    <property type="entry name" value="PKS"/>
    <property type="match status" value="1"/>
</dbReference>
<evidence type="ECO:0000256" key="5">
    <source>
        <dbReference type="ARBA" id="ARBA00022679"/>
    </source>
</evidence>
<dbReference type="Gene3D" id="3.30.70.3290">
    <property type="match status" value="1"/>
</dbReference>
<dbReference type="Pfam" id="PF08659">
    <property type="entry name" value="KR"/>
    <property type="match status" value="1"/>
</dbReference>
<dbReference type="Pfam" id="PF02801">
    <property type="entry name" value="Ketoacyl-synt_C"/>
    <property type="match status" value="1"/>
</dbReference>
<feature type="region of interest" description="N-terminal hotdog fold" evidence="9">
    <location>
        <begin position="997"/>
        <end position="1121"/>
    </location>
</feature>
<comment type="cofactor">
    <cofactor evidence="1">
        <name>pantetheine 4'-phosphate</name>
        <dbReference type="ChEBI" id="CHEBI:47942"/>
    </cofactor>
</comment>
<dbReference type="InterPro" id="IPR055123">
    <property type="entry name" value="SpnB-like_Rossmann"/>
</dbReference>
<dbReference type="CDD" id="cd08956">
    <property type="entry name" value="KR_3_FAS_SDR_x"/>
    <property type="match status" value="1"/>
</dbReference>
<feature type="compositionally biased region" description="Low complexity" evidence="10">
    <location>
        <begin position="1117"/>
        <end position="1133"/>
    </location>
</feature>
<dbReference type="Pfam" id="PF14765">
    <property type="entry name" value="PS-DH"/>
    <property type="match status" value="1"/>
</dbReference>
<dbReference type="InterPro" id="IPR020841">
    <property type="entry name" value="PKS_Beta-ketoAc_synthase_dom"/>
</dbReference>
<reference evidence="15" key="1">
    <citation type="submission" date="2016-06" db="EMBL/GenBank/DDBJ databases">
        <authorList>
            <person name="Varghese N."/>
            <person name="Submissions Spin"/>
        </authorList>
    </citation>
    <scope>NUCLEOTIDE SEQUENCE [LARGE SCALE GENOMIC DNA]</scope>
    <source>
        <strain evidence="15">DSM 43168</strain>
    </source>
</reference>
<dbReference type="FunFam" id="1.10.1200.10:FF:000007">
    <property type="entry name" value="Probable polyketide synthase pks17"/>
    <property type="match status" value="1"/>
</dbReference>
<evidence type="ECO:0000256" key="4">
    <source>
        <dbReference type="ARBA" id="ARBA00022553"/>
    </source>
</evidence>
<accession>A0A1C5AZ67</accession>
<dbReference type="Pfam" id="PF08990">
    <property type="entry name" value="Docking"/>
    <property type="match status" value="1"/>
</dbReference>
<dbReference type="SMART" id="SM00825">
    <property type="entry name" value="PKS_KS"/>
    <property type="match status" value="1"/>
</dbReference>
<comment type="pathway">
    <text evidence="2">Antibiotic biosynthesis.</text>
</comment>
<dbReference type="SMART" id="SM00822">
    <property type="entry name" value="PKS_KR"/>
    <property type="match status" value="1"/>
</dbReference>
<feature type="region of interest" description="Disordered" evidence="10">
    <location>
        <begin position="486"/>
        <end position="509"/>
    </location>
</feature>
<evidence type="ECO:0000256" key="7">
    <source>
        <dbReference type="ARBA" id="ARBA00023268"/>
    </source>
</evidence>
<dbReference type="InterPro" id="IPR016036">
    <property type="entry name" value="Malonyl_transacylase_ACP-bd"/>
</dbReference>
<dbReference type="InterPro" id="IPR001227">
    <property type="entry name" value="Ac_transferase_dom_sf"/>
</dbReference>
<dbReference type="InterPro" id="IPR049551">
    <property type="entry name" value="PKS_DH_C"/>
</dbReference>
<keyword evidence="7" id="KW-0511">Multifunctional enzyme</keyword>
<dbReference type="SMART" id="SM01294">
    <property type="entry name" value="PKS_PP_betabranch"/>
    <property type="match status" value="1"/>
</dbReference>
<dbReference type="InterPro" id="IPR032821">
    <property type="entry name" value="PKS_assoc"/>
</dbReference>
<dbReference type="InterPro" id="IPR042104">
    <property type="entry name" value="PKS_dehydratase_sf"/>
</dbReference>
<sequence length="1931" mass="201138">MNPDRGEGRQVTANEDRMREYLKRVTAELAGTRRRLRELEDSAREPIAIVGMSCRLPGGVSTPEDLWRLVEAGTDAISGFPDDRGWDVGRLYDPDPDSTGTSYVREGGFLYDCAEFDPEFFTVSPREALAMDPQQRLLLEAAWETFERAGIAPDSARGTRTGVYVGVMYDDYGSRLSEVPKDLEGYLVNGSAGSVASGRIAYTLGLQGPAVTVDTACSSSLVALHLAVQALRSGECELALAGGATVLATPTMFIDFARQRGLAEDGRCKAFADAADGTGFGEGVGMLLVERLSDAVRNRRRVLAVVRGSAVNQDGASNGLTAPNGTAQQLVIRQALTNAGLAADEVDAVEAHGTGTRLGDPIEAQALLATYGQGRPADRPLLLGSLKSNIGHTQAAAGVAGVIKTVLALRHARLPRTLHVDRPSTRVDWSSGAVRLLTEGRPWPDHGDRPRRAGVSSFGASGTNAHVILESAPGAAAGATGATDLAAPPASVAHHPATAPAPAPAATVPTAHEPAGTAGDDPVWVLSGRTEAALREQARRLHAHLTSRARPEPADAVARALARSRTAFAYRAAVLGRDDTARLDGLHALAAGRSAAGLVTGRAVPERRVAFLFTGQGSQRPGAGRELYARHPAFAQALDGVLAELDRHLDRPLRAVMLAEPGTEAAALLDDTAYTQPALFALEVALFRLVTSWGLRPDALLGHSVGEITAAYVAGVLTLPDAARLVAVRGRLMADLRAGGAMAALQAAESEVGPLLAGREGELSIAAVNGPQATVIAGDEAAVEEQVALWRDRGRRARRLRVGHAFHSVRMDGMLAEFEKAMRDLRAGEPTIPVVANVTGAIASGTDLRTAGYWIRHAREPVRFLDGMRALRAEGVDTFVELGPDGVLTAMARDCLADPADPVDLADAAEPAGAAEPDRSLLFLPTLRRDRDDAVAVREALASVHVHGLPVDPVAPLGDGPLATDLPTYPFQRSRYWLDPRPGARDLTAVGLDVAGHPLLAVAVDLPDGAGTVWSGQLCVRTHPWLADHSVWGRTVVPGTALLEIMHRVRAEVGCTRVAELTFEAPMVLADDGGLRVRVVVDGPDADGARQVRIHSAPVGPEPPHWTRHASGRVDSAAPGPAAGPPAWDAGPGSNWPPEGAEPVGVESEYERFADNGIGYGPAFRGLRAAWRRGNETFAEVRLPEEYAAEAGDYAVHPALLDAALHAIVFGDQFPGGAHGMLPFAFTDVRVFTSGADRLRVRIAPTDVDSVCVTVADGDGTPVLAAATLALRRVAADRIAAAVTGQAPLYRLEWSAVRPAPVAAGARFAVVGADAPLPSGALGAGVPVQAYPDLGALATNGAPGHVLVDFRRRADGPAGRQPGDVGARTRRALAVVQEWLADDRFTGSRLVVLTSGAVDAGTAVTDPAAAGVWGLLRVAQTEHPDRFVLVDTDDHPDSLRALPRAIAAGEPQLALRAGTASVPGLVRAPAGTGAAPPWAAAGTVLVTGGTGMLGGAVARHLVRRHGVRRLLLVGRRGPDAPGAAALTRELEELGASVRVAACDVGDRGAVTRLLAGVPAAHPLTAVVHSAGLPDDGVLTAQTGERVAAVLRAKADAAVNLHELTRDLDLTAFVLFSSVAGTIGSAGQAGYAAANAFLDAFASWRQGQGLPATALAWGPLDGGMAAGLGTADVARLRRSGLVPLGVDDALVLFDAACSRPAAAYHPVRLDPVVLRSHAAADSAVPAVLLGPSRARPRDGTPGKPAEAALAALLTGRSAAERTAILTDLVRTEAAAVLGHGEAAMLSTQRAFRDAGFDSLTAVDLRNRLGAATGLSLPAAVVFDHPTPAALAAYLRTELDRRLPTGQQFPTDAAGVLAMLDRLRDGIATVVRDDADRTRAADLLRVLLAEVGGPRPGPPRDTDGGSGGEVGDRLRTASDEELFDLLDSDFRLA</sequence>
<dbReference type="Gene3D" id="3.10.129.110">
    <property type="entry name" value="Polyketide synthase dehydratase"/>
    <property type="match status" value="1"/>
</dbReference>
<dbReference type="GO" id="GO:0006633">
    <property type="term" value="P:fatty acid biosynthetic process"/>
    <property type="evidence" value="ECO:0007669"/>
    <property type="project" value="InterPro"/>
</dbReference>
<evidence type="ECO:0000259" key="11">
    <source>
        <dbReference type="PROSITE" id="PS50075"/>
    </source>
</evidence>
<keyword evidence="5 14" id="KW-0808">Transferase</keyword>
<feature type="region of interest" description="Disordered" evidence="10">
    <location>
        <begin position="1095"/>
        <end position="1143"/>
    </location>
</feature>
<keyword evidence="3" id="KW-0596">Phosphopantetheine</keyword>
<dbReference type="PROSITE" id="PS50075">
    <property type="entry name" value="CARRIER"/>
    <property type="match status" value="1"/>
</dbReference>
<dbReference type="InterPro" id="IPR050091">
    <property type="entry name" value="PKS_NRPS_Biosynth_Enz"/>
</dbReference>
<dbReference type="Gene3D" id="3.40.50.720">
    <property type="entry name" value="NAD(P)-binding Rossmann-like Domain"/>
    <property type="match status" value="1"/>
</dbReference>
<dbReference type="Gene3D" id="3.40.47.10">
    <property type="match status" value="1"/>
</dbReference>
<evidence type="ECO:0000259" key="13">
    <source>
        <dbReference type="PROSITE" id="PS52019"/>
    </source>
</evidence>
<evidence type="ECO:0000256" key="2">
    <source>
        <dbReference type="ARBA" id="ARBA00004792"/>
    </source>
</evidence>
<dbReference type="InterPro" id="IPR036299">
    <property type="entry name" value="Polyketide_synth_docking_sf"/>
</dbReference>
<evidence type="ECO:0000256" key="8">
    <source>
        <dbReference type="ARBA" id="ARBA00023315"/>
    </source>
</evidence>
<dbReference type="SUPFAM" id="SSF52151">
    <property type="entry name" value="FabD/lysophospholipase-like"/>
    <property type="match status" value="1"/>
</dbReference>
<dbReference type="Pfam" id="PF00109">
    <property type="entry name" value="ketoacyl-synt"/>
    <property type="match status" value="1"/>
</dbReference>
<dbReference type="GO" id="GO:0004312">
    <property type="term" value="F:fatty acid synthase activity"/>
    <property type="evidence" value="ECO:0007669"/>
    <property type="project" value="TreeGrafter"/>
</dbReference>
<evidence type="ECO:0000256" key="6">
    <source>
        <dbReference type="ARBA" id="ARBA00023194"/>
    </source>
</evidence>
<dbReference type="SUPFAM" id="SSF53901">
    <property type="entry name" value="Thiolase-like"/>
    <property type="match status" value="1"/>
</dbReference>
<keyword evidence="4" id="KW-0597">Phosphoprotein</keyword>
<dbReference type="SUPFAM" id="SSF101173">
    <property type="entry name" value="Docking domain B of the erythromycin polyketide synthase (DEBS)"/>
    <property type="match status" value="1"/>
</dbReference>
<dbReference type="GO" id="GO:0004315">
    <property type="term" value="F:3-oxoacyl-[acyl-carrier-protein] synthase activity"/>
    <property type="evidence" value="ECO:0007669"/>
    <property type="project" value="InterPro"/>
</dbReference>
<dbReference type="InterPro" id="IPR020807">
    <property type="entry name" value="PKS_DH"/>
</dbReference>
<dbReference type="InterPro" id="IPR020806">
    <property type="entry name" value="PKS_PP-bd"/>
</dbReference>
<feature type="active site" description="Proton donor; for dehydratase activity" evidence="9">
    <location>
        <position position="1202"/>
    </location>
</feature>
<dbReference type="FunFam" id="3.40.366.10:FF:000002">
    <property type="entry name" value="Probable polyketide synthase 2"/>
    <property type="match status" value="1"/>
</dbReference>
<gene>
    <name evidence="14" type="ORF">GA0070563_1352</name>
</gene>
<dbReference type="Gene3D" id="1.10.1200.10">
    <property type="entry name" value="ACP-like"/>
    <property type="match status" value="1"/>
</dbReference>
<evidence type="ECO:0000256" key="1">
    <source>
        <dbReference type="ARBA" id="ARBA00001957"/>
    </source>
</evidence>
<dbReference type="PROSITE" id="PS00606">
    <property type="entry name" value="KS3_1"/>
    <property type="match status" value="1"/>
</dbReference>
<dbReference type="EMBL" id="FMCT01000035">
    <property type="protein sequence ID" value="SCF50453.1"/>
    <property type="molecule type" value="Genomic_DNA"/>
</dbReference>
<evidence type="ECO:0000313" key="15">
    <source>
        <dbReference type="Proteomes" id="UP000183585"/>
    </source>
</evidence>
<dbReference type="Pfam" id="PF00550">
    <property type="entry name" value="PP-binding"/>
    <property type="match status" value="1"/>
</dbReference>
<dbReference type="InterPro" id="IPR014030">
    <property type="entry name" value="Ketoacyl_synth_N"/>
</dbReference>
<dbReference type="InterPro" id="IPR018201">
    <property type="entry name" value="Ketoacyl_synth_AS"/>
</dbReference>
<dbReference type="InterPro" id="IPR016035">
    <property type="entry name" value="Acyl_Trfase/lysoPLipase"/>
</dbReference>
<dbReference type="PROSITE" id="PS00012">
    <property type="entry name" value="PHOSPHOPANTETHEINE"/>
    <property type="match status" value="1"/>
</dbReference>
<dbReference type="InterPro" id="IPR049552">
    <property type="entry name" value="PKS_DH_N"/>
</dbReference>
<dbReference type="GO" id="GO:0033068">
    <property type="term" value="P:macrolide biosynthetic process"/>
    <property type="evidence" value="ECO:0007669"/>
    <property type="project" value="UniProtKB-ARBA"/>
</dbReference>
<dbReference type="PANTHER" id="PTHR43775:SF51">
    <property type="entry name" value="INACTIVE PHENOLPHTHIOCEROL SYNTHESIS POLYKETIDE SYNTHASE TYPE I PKS1-RELATED"/>
    <property type="match status" value="1"/>
</dbReference>
<dbReference type="Gene3D" id="3.40.366.10">
    <property type="entry name" value="Malonyl-Coenzyme A Acyl Carrier Protein, domain 2"/>
    <property type="match status" value="1"/>
</dbReference>
<dbReference type="SMART" id="SM00826">
    <property type="entry name" value="PKS_DH"/>
    <property type="match status" value="1"/>
</dbReference>
<evidence type="ECO:0000256" key="9">
    <source>
        <dbReference type="PROSITE-ProRule" id="PRU01363"/>
    </source>
</evidence>
<dbReference type="InterPro" id="IPR009081">
    <property type="entry name" value="PP-bd_ACP"/>
</dbReference>
<dbReference type="InterPro" id="IPR036736">
    <property type="entry name" value="ACP-like_sf"/>
</dbReference>
<dbReference type="Pfam" id="PF22953">
    <property type="entry name" value="SpnB_Rossmann"/>
    <property type="match status" value="1"/>
</dbReference>
<dbReference type="Proteomes" id="UP000183585">
    <property type="component" value="Unassembled WGS sequence"/>
</dbReference>
<dbReference type="InterPro" id="IPR013968">
    <property type="entry name" value="PKS_KR"/>
</dbReference>
<evidence type="ECO:0000256" key="3">
    <source>
        <dbReference type="ARBA" id="ARBA00022450"/>
    </source>
</evidence>
<dbReference type="PANTHER" id="PTHR43775">
    <property type="entry name" value="FATTY ACID SYNTHASE"/>
    <property type="match status" value="1"/>
</dbReference>
<dbReference type="InterPro" id="IPR036291">
    <property type="entry name" value="NAD(P)-bd_dom_sf"/>
</dbReference>
<name>A0A1C5AZ67_9ACTN</name>
<protein>
    <submittedName>
        <fullName evidence="14">Acyl transferase domain-containing protein</fullName>
    </submittedName>
</protein>
<dbReference type="Pfam" id="PF00698">
    <property type="entry name" value="Acyl_transf_1"/>
    <property type="match status" value="1"/>
</dbReference>
<feature type="domain" description="PKS/mFAS DH" evidence="13">
    <location>
        <begin position="997"/>
        <end position="1280"/>
    </location>
</feature>
<dbReference type="InterPro" id="IPR014043">
    <property type="entry name" value="Acyl_transferase_dom"/>
</dbReference>
<dbReference type="Pfam" id="PF21089">
    <property type="entry name" value="PKS_DH_N"/>
    <property type="match status" value="1"/>
</dbReference>
<feature type="domain" description="Carrier" evidence="11">
    <location>
        <begin position="1762"/>
        <end position="1837"/>
    </location>
</feature>
<organism evidence="14 15">
    <name type="scientific">Micromonospora carbonacea</name>
    <dbReference type="NCBI Taxonomy" id="47853"/>
    <lineage>
        <taxon>Bacteria</taxon>
        <taxon>Bacillati</taxon>
        <taxon>Actinomycetota</taxon>
        <taxon>Actinomycetes</taxon>
        <taxon>Micromonosporales</taxon>
        <taxon>Micromonosporaceae</taxon>
        <taxon>Micromonospora</taxon>
    </lineage>
</organism>
<dbReference type="PROSITE" id="PS52004">
    <property type="entry name" value="KS3_2"/>
    <property type="match status" value="1"/>
</dbReference>
<dbReference type="InterPro" id="IPR057326">
    <property type="entry name" value="KR_dom"/>
</dbReference>
<feature type="domain" description="Ketosynthase family 3 (KS3)" evidence="12">
    <location>
        <begin position="44"/>
        <end position="471"/>
    </location>
</feature>
<feature type="region of interest" description="Disordered" evidence="10">
    <location>
        <begin position="1888"/>
        <end position="1914"/>
    </location>
</feature>
<proteinExistence type="predicted"/>
<dbReference type="InterPro" id="IPR015083">
    <property type="entry name" value="NorB/c/GfsB-D-like_docking"/>
</dbReference>
<dbReference type="InterPro" id="IPR016039">
    <property type="entry name" value="Thiolase-like"/>
</dbReference>
<dbReference type="SMART" id="SM00827">
    <property type="entry name" value="PKS_AT"/>
    <property type="match status" value="1"/>
</dbReference>
<dbReference type="InterPro" id="IPR006162">
    <property type="entry name" value="Ppantetheine_attach_site"/>
</dbReference>
<dbReference type="InterPro" id="IPR014031">
    <property type="entry name" value="Ketoacyl_synth_C"/>
</dbReference>
<dbReference type="SUPFAM" id="SSF51735">
    <property type="entry name" value="NAD(P)-binding Rossmann-fold domains"/>
    <property type="match status" value="2"/>
</dbReference>
<feature type="active site" description="Proton acceptor; for dehydratase activity" evidence="9">
    <location>
        <position position="1029"/>
    </location>
</feature>
<keyword evidence="15" id="KW-1185">Reference proteome</keyword>
<dbReference type="Pfam" id="PF16197">
    <property type="entry name" value="KAsynt_C_assoc"/>
    <property type="match status" value="1"/>
</dbReference>
<dbReference type="SUPFAM" id="SSF47336">
    <property type="entry name" value="ACP-like"/>
    <property type="match status" value="1"/>
</dbReference>
<evidence type="ECO:0000256" key="10">
    <source>
        <dbReference type="SAM" id="MobiDB-lite"/>
    </source>
</evidence>
<dbReference type="PROSITE" id="PS52019">
    <property type="entry name" value="PKS_MFAS_DH"/>
    <property type="match status" value="1"/>
</dbReference>
<dbReference type="SUPFAM" id="SSF55048">
    <property type="entry name" value="Probable ACP-binding domain of malonyl-CoA ACP transacylase"/>
    <property type="match status" value="1"/>
</dbReference>
<evidence type="ECO:0000259" key="12">
    <source>
        <dbReference type="PROSITE" id="PS52004"/>
    </source>
</evidence>
<dbReference type="GO" id="GO:0031177">
    <property type="term" value="F:phosphopantetheine binding"/>
    <property type="evidence" value="ECO:0007669"/>
    <property type="project" value="InterPro"/>
</dbReference>
<keyword evidence="8" id="KW-0012">Acyltransferase</keyword>
<dbReference type="SMART" id="SM00823">
    <property type="entry name" value="PKS_PP"/>
    <property type="match status" value="1"/>
</dbReference>
<keyword evidence="6" id="KW-0045">Antibiotic biosynthesis</keyword>
<evidence type="ECO:0000313" key="14">
    <source>
        <dbReference type="EMBL" id="SCF50453.1"/>
    </source>
</evidence>